<dbReference type="GO" id="GO:0020037">
    <property type="term" value="F:heme binding"/>
    <property type="evidence" value="ECO:0007669"/>
    <property type="project" value="InterPro"/>
</dbReference>
<dbReference type="GO" id="GO:0008168">
    <property type="term" value="F:methyltransferase activity"/>
    <property type="evidence" value="ECO:0007669"/>
    <property type="project" value="UniProtKB-KW"/>
</dbReference>
<comment type="caution">
    <text evidence="13">The sequence shown here is derived from an EMBL/GenBank/DDBJ whole genome shotgun (WGS) entry which is preliminary data.</text>
</comment>
<dbReference type="GO" id="GO:0005524">
    <property type="term" value="F:ATP binding"/>
    <property type="evidence" value="ECO:0007669"/>
    <property type="project" value="InterPro"/>
</dbReference>
<reference evidence="13" key="1">
    <citation type="submission" date="2020-05" db="EMBL/GenBank/DDBJ databases">
        <title>Mycena genomes resolve the evolution of fungal bioluminescence.</title>
        <authorList>
            <person name="Tsai I.J."/>
        </authorList>
    </citation>
    <scope>NUCLEOTIDE SEQUENCE</scope>
    <source>
        <strain evidence="13">110903Hualien_Pintung</strain>
    </source>
</reference>
<dbReference type="InterPro" id="IPR017972">
    <property type="entry name" value="Cyt_P450_CS"/>
</dbReference>
<keyword evidence="5 10" id="KW-0479">Metal-binding</keyword>
<dbReference type="InterPro" id="IPR001128">
    <property type="entry name" value="Cyt_P450"/>
</dbReference>
<evidence type="ECO:0000256" key="6">
    <source>
        <dbReference type="ARBA" id="ARBA00023002"/>
    </source>
</evidence>
<evidence type="ECO:0000256" key="8">
    <source>
        <dbReference type="ARBA" id="ARBA00023033"/>
    </source>
</evidence>
<evidence type="ECO:0000256" key="4">
    <source>
        <dbReference type="ARBA" id="ARBA00022617"/>
    </source>
</evidence>
<dbReference type="PROSITE" id="PS00108">
    <property type="entry name" value="PROTEIN_KINASE_ST"/>
    <property type="match status" value="1"/>
</dbReference>
<dbReference type="PANTHER" id="PTHR24304">
    <property type="entry name" value="CYTOCHROME P450 FAMILY 7"/>
    <property type="match status" value="1"/>
</dbReference>
<protein>
    <submittedName>
        <fullName evidence="13">Lanosterol 14-alpha-demethylase</fullName>
    </submittedName>
</protein>
<dbReference type="EMBL" id="JACAZE010000012">
    <property type="protein sequence ID" value="KAF7302370.1"/>
    <property type="molecule type" value="Genomic_DNA"/>
</dbReference>
<feature type="domain" description="Protein kinase" evidence="12">
    <location>
        <begin position="1"/>
        <end position="362"/>
    </location>
</feature>
<evidence type="ECO:0000259" key="12">
    <source>
        <dbReference type="PROSITE" id="PS50011"/>
    </source>
</evidence>
<keyword evidence="6" id="KW-0560">Oxidoreductase</keyword>
<dbReference type="Pfam" id="PF00067">
    <property type="entry name" value="p450"/>
    <property type="match status" value="1"/>
</dbReference>
<dbReference type="CDD" id="cd11042">
    <property type="entry name" value="CYP51-like"/>
    <property type="match status" value="1"/>
</dbReference>
<evidence type="ECO:0000256" key="9">
    <source>
        <dbReference type="ARBA" id="ARBA00023136"/>
    </source>
</evidence>
<organism evidence="13 14">
    <name type="scientific">Mycena chlorophos</name>
    <name type="common">Agaric fungus</name>
    <name type="synonym">Agaricus chlorophos</name>
    <dbReference type="NCBI Taxonomy" id="658473"/>
    <lineage>
        <taxon>Eukaryota</taxon>
        <taxon>Fungi</taxon>
        <taxon>Dikarya</taxon>
        <taxon>Basidiomycota</taxon>
        <taxon>Agaricomycotina</taxon>
        <taxon>Agaricomycetes</taxon>
        <taxon>Agaricomycetidae</taxon>
        <taxon>Agaricales</taxon>
        <taxon>Marasmiineae</taxon>
        <taxon>Mycenaceae</taxon>
        <taxon>Mycena</taxon>
    </lineage>
</organism>
<feature type="region of interest" description="Disordered" evidence="11">
    <location>
        <begin position="914"/>
        <end position="936"/>
    </location>
</feature>
<evidence type="ECO:0000256" key="7">
    <source>
        <dbReference type="ARBA" id="ARBA00023004"/>
    </source>
</evidence>
<dbReference type="OrthoDB" id="1055148at2759"/>
<dbReference type="GO" id="GO:0032259">
    <property type="term" value="P:methylation"/>
    <property type="evidence" value="ECO:0007669"/>
    <property type="project" value="UniProtKB-KW"/>
</dbReference>
<dbReference type="SUPFAM" id="SSF56112">
    <property type="entry name" value="Protein kinase-like (PK-like)"/>
    <property type="match status" value="1"/>
</dbReference>
<dbReference type="InterPro" id="IPR002403">
    <property type="entry name" value="Cyt_P450_E_grp-IV"/>
</dbReference>
<dbReference type="InterPro" id="IPR000719">
    <property type="entry name" value="Prot_kinase_dom"/>
</dbReference>
<evidence type="ECO:0000256" key="5">
    <source>
        <dbReference type="ARBA" id="ARBA00022723"/>
    </source>
</evidence>
<keyword evidence="14" id="KW-1185">Reference proteome</keyword>
<dbReference type="InterPro" id="IPR050529">
    <property type="entry name" value="CYP450_sterol_14alpha_dmase"/>
</dbReference>
<keyword evidence="9" id="KW-0472">Membrane</keyword>
<dbReference type="GO" id="GO:0005506">
    <property type="term" value="F:iron ion binding"/>
    <property type="evidence" value="ECO:0007669"/>
    <property type="project" value="InterPro"/>
</dbReference>
<dbReference type="PANTHER" id="PTHR24304:SF2">
    <property type="entry name" value="24-HYDROXYCHOLESTEROL 7-ALPHA-HYDROXYLASE"/>
    <property type="match status" value="1"/>
</dbReference>
<dbReference type="InterPro" id="IPR036396">
    <property type="entry name" value="Cyt_P450_sf"/>
</dbReference>
<dbReference type="PRINTS" id="PR00385">
    <property type="entry name" value="P450"/>
</dbReference>
<evidence type="ECO:0000256" key="2">
    <source>
        <dbReference type="ARBA" id="ARBA00004370"/>
    </source>
</evidence>
<dbReference type="Pfam" id="PF00069">
    <property type="entry name" value="Pkinase"/>
    <property type="match status" value="1"/>
</dbReference>
<dbReference type="InterPro" id="IPR011009">
    <property type="entry name" value="Kinase-like_dom_sf"/>
</dbReference>
<dbReference type="GO" id="GO:0004672">
    <property type="term" value="F:protein kinase activity"/>
    <property type="evidence" value="ECO:0007669"/>
    <property type="project" value="InterPro"/>
</dbReference>
<dbReference type="Proteomes" id="UP000613580">
    <property type="component" value="Unassembled WGS sequence"/>
</dbReference>
<evidence type="ECO:0000256" key="3">
    <source>
        <dbReference type="ARBA" id="ARBA00010617"/>
    </source>
</evidence>
<dbReference type="FunFam" id="1.10.630.10:FF:000033">
    <property type="entry name" value="14-alpha sterol demethylase"/>
    <property type="match status" value="1"/>
</dbReference>
<comment type="subcellular location">
    <subcellularLocation>
        <location evidence="2">Membrane</location>
    </subcellularLocation>
</comment>
<evidence type="ECO:0000256" key="10">
    <source>
        <dbReference type="PIRSR" id="PIRSR602403-1"/>
    </source>
</evidence>
<sequence>MDDSLTEGDPTYVIIEEGPASIVSRSWTAFEDREPDWVVAKSANYRRKFAKEPHDIVKELRILSKLTHENVIPVLSHFKDEEAFMLTIYLPYIPHSLAELLSAPSFSPFPLPTTDPSPEQARRFTLLAKSIAFQTLQGLAFLHSQKIAHRDIKPANILLAADGRVVLIDFGIAYESSDAGFAGDMWPEKPDHMYFEVSTNAYRAPELLFGTRCYDAAAIDLWSFGTVLAEMFTTLRAEDDEADEEPVASAQANDPPFVHVPSPSAEWYHDTLFNGRRGEIGLAWSIFKIRGTPTPDSWPGFRDLPGSSSVEFNVVPRVPLRGFLPNLPSSESDAVLELLEGFLAYPPAQRLSASDAQRHAWFLDRALLPSSESGDVEAPTDSPASRRLSTSTMSYNGSSPLADVWSAPEQHQRWLLLALLNTPILAILFNALWQVVAPRKASDPPVVFHWLPIVGSAVWYGNDPIGFFKTCQEKYGNVFTFVLLGRKVTVALTPKGNNFVLGGKSIAFNAEDAYKHVTTPVFGKDVVYDVPNEVFMQQKKFVKFGLTTETFRAYVGMIEEEVEHFLNHDQRFRAFQTNNIDEWGSFDAVAAMAEITILTASRTLQGSEVRESLNKSFSALYSDLDGGFTPLNFMFPNLPLPSYRKRDKAHKQMSDFYVDILNKRRTNPDGDHSYDMISSLRDQKYRSGEPLRDHEIAHLMIALLMAGQHTSSATLAWTMLHLAADSKVTSALYEEQVNRFGNPDGSFRSMSYEDLRHLPILDATIRETLRMHPPITSIMRRVREDVPVPATLAAPSQDGIYVVPKGNYVLASPLMSQIDPDAWSEAHKWIPSRWYDEDGVAARALKTYVDDGGEKVDFGFGAVSKGTESPYQPFGAGKHRCIGEQFAYLQIGTIVATLIRKIDLRLPHPMPENNYHTMITKPKDPKDVHYRRRKLD</sequence>
<evidence type="ECO:0000256" key="1">
    <source>
        <dbReference type="ARBA" id="ARBA00001971"/>
    </source>
</evidence>
<keyword evidence="8" id="KW-0503">Monooxygenase</keyword>
<name>A0A8H6SP15_MYCCL</name>
<accession>A0A8H6SP15</accession>
<gene>
    <name evidence="13" type="ORF">HMN09_00870600</name>
</gene>
<comment type="cofactor">
    <cofactor evidence="1 10">
        <name>heme</name>
        <dbReference type="ChEBI" id="CHEBI:30413"/>
    </cofactor>
</comment>
<proteinExistence type="inferred from homology"/>
<dbReference type="AlphaFoldDB" id="A0A8H6SP15"/>
<keyword evidence="13" id="KW-0489">Methyltransferase</keyword>
<dbReference type="GO" id="GO:0004497">
    <property type="term" value="F:monooxygenase activity"/>
    <property type="evidence" value="ECO:0007669"/>
    <property type="project" value="UniProtKB-KW"/>
</dbReference>
<dbReference type="PROSITE" id="PS00086">
    <property type="entry name" value="CYTOCHROME_P450"/>
    <property type="match status" value="1"/>
</dbReference>
<keyword evidence="13" id="KW-0808">Transferase</keyword>
<dbReference type="GO" id="GO:0016020">
    <property type="term" value="C:membrane"/>
    <property type="evidence" value="ECO:0007669"/>
    <property type="project" value="UniProtKB-SubCell"/>
</dbReference>
<dbReference type="SUPFAM" id="SSF48264">
    <property type="entry name" value="Cytochrome P450"/>
    <property type="match status" value="1"/>
</dbReference>
<feature type="binding site" description="axial binding residue" evidence="10">
    <location>
        <position position="881"/>
    </location>
    <ligand>
        <name>heme</name>
        <dbReference type="ChEBI" id="CHEBI:30413"/>
    </ligand>
    <ligandPart>
        <name>Fe</name>
        <dbReference type="ChEBI" id="CHEBI:18248"/>
    </ligandPart>
</feature>
<evidence type="ECO:0000313" key="13">
    <source>
        <dbReference type="EMBL" id="KAF7302370.1"/>
    </source>
</evidence>
<dbReference type="InterPro" id="IPR008271">
    <property type="entry name" value="Ser/Thr_kinase_AS"/>
</dbReference>
<evidence type="ECO:0000256" key="11">
    <source>
        <dbReference type="SAM" id="MobiDB-lite"/>
    </source>
</evidence>
<dbReference type="PRINTS" id="PR00465">
    <property type="entry name" value="EP450IV"/>
</dbReference>
<dbReference type="GO" id="GO:0016705">
    <property type="term" value="F:oxidoreductase activity, acting on paired donors, with incorporation or reduction of molecular oxygen"/>
    <property type="evidence" value="ECO:0007669"/>
    <property type="project" value="InterPro"/>
</dbReference>
<comment type="similarity">
    <text evidence="3">Belongs to the cytochrome P450 family.</text>
</comment>
<dbReference type="Gene3D" id="1.10.510.10">
    <property type="entry name" value="Transferase(Phosphotransferase) domain 1"/>
    <property type="match status" value="1"/>
</dbReference>
<dbReference type="SMART" id="SM00220">
    <property type="entry name" value="S_TKc"/>
    <property type="match status" value="1"/>
</dbReference>
<keyword evidence="4 10" id="KW-0349">Heme</keyword>
<dbReference type="Gene3D" id="1.10.630.10">
    <property type="entry name" value="Cytochrome P450"/>
    <property type="match status" value="1"/>
</dbReference>
<dbReference type="PROSITE" id="PS50011">
    <property type="entry name" value="PROTEIN_KINASE_DOM"/>
    <property type="match status" value="1"/>
</dbReference>
<evidence type="ECO:0000313" key="14">
    <source>
        <dbReference type="Proteomes" id="UP000613580"/>
    </source>
</evidence>
<keyword evidence="7 10" id="KW-0408">Iron</keyword>